<sequence length="323" mass="35843">MRTATGLALASIFWWAACGTSREPDRISLTTPEGEVTIRVNDRPVLSYATATQLPAGEEEHYARSGFIHPVYTPAGRMVTDDFPLGHTHQHGIFTAWTGTTFRGEAVDFWNQHKETGTVRHAELLETYDSAGVAGFRTRLEQVSLRDGPVLSEDWRVRVYDHGDPYVWDLRSAQTNVTNDTLYLEKYTYGGLGVRGSAAWYASDSVAFTGEARFLTSEGLDREAANHTRPDWVAIYGPLSARDGGGTGGLAVFPHPDNFRAPQFVRVHPDMPYLSVSPVVDEGFALPPGQTYVARYRFVVFDGEPDPEVLSTFSWHTFAAHEP</sequence>
<dbReference type="Pfam" id="PF14100">
    <property type="entry name" value="DUF6807"/>
    <property type="match status" value="1"/>
</dbReference>
<reference evidence="1 2" key="1">
    <citation type="submission" date="2019-04" db="EMBL/GenBank/DDBJ databases">
        <title>Lewinella litorea sp. nov., isolated from a marine sand.</title>
        <authorList>
            <person name="Yoon J.-H."/>
        </authorList>
    </citation>
    <scope>NUCLEOTIDE SEQUENCE [LARGE SCALE GENOMIC DNA]</scope>
    <source>
        <strain evidence="1 2">HSMS-39</strain>
    </source>
</reference>
<dbReference type="InterPro" id="IPR029475">
    <property type="entry name" value="DUF6807"/>
</dbReference>
<organism evidence="1 2">
    <name type="scientific">Neolewinella litorea</name>
    <dbReference type="NCBI Taxonomy" id="2562452"/>
    <lineage>
        <taxon>Bacteria</taxon>
        <taxon>Pseudomonadati</taxon>
        <taxon>Bacteroidota</taxon>
        <taxon>Saprospiria</taxon>
        <taxon>Saprospirales</taxon>
        <taxon>Lewinellaceae</taxon>
        <taxon>Neolewinella</taxon>
    </lineage>
</organism>
<dbReference type="Proteomes" id="UP000308528">
    <property type="component" value="Unassembled WGS sequence"/>
</dbReference>
<comment type="caution">
    <text evidence="1">The sequence shown here is derived from an EMBL/GenBank/DDBJ whole genome shotgun (WGS) entry which is preliminary data.</text>
</comment>
<keyword evidence="2" id="KW-1185">Reference proteome</keyword>
<evidence type="ECO:0000313" key="2">
    <source>
        <dbReference type="Proteomes" id="UP000308528"/>
    </source>
</evidence>
<proteinExistence type="predicted"/>
<evidence type="ECO:0000313" key="1">
    <source>
        <dbReference type="EMBL" id="THH36430.1"/>
    </source>
</evidence>
<gene>
    <name evidence="1" type="ORF">E4021_15215</name>
</gene>
<protein>
    <recommendedName>
        <fullName evidence="3">Methane oxygenase PmoA</fullName>
    </recommendedName>
</protein>
<dbReference type="OrthoDB" id="2540540at2"/>
<evidence type="ECO:0008006" key="3">
    <source>
        <dbReference type="Google" id="ProtNLM"/>
    </source>
</evidence>
<accession>A0A4S4NJX4</accession>
<dbReference type="EMBL" id="SRSF01000009">
    <property type="protein sequence ID" value="THH36430.1"/>
    <property type="molecule type" value="Genomic_DNA"/>
</dbReference>
<dbReference type="AlphaFoldDB" id="A0A4S4NJX4"/>
<name>A0A4S4NJX4_9BACT</name>
<dbReference type="RefSeq" id="WP_136460233.1">
    <property type="nucleotide sequence ID" value="NZ_SRSF01000009.1"/>
</dbReference>
<dbReference type="PROSITE" id="PS51257">
    <property type="entry name" value="PROKAR_LIPOPROTEIN"/>
    <property type="match status" value="1"/>
</dbReference>